<feature type="region of interest" description="Disordered" evidence="1">
    <location>
        <begin position="58"/>
        <end position="108"/>
    </location>
</feature>
<dbReference type="InterPro" id="IPR035437">
    <property type="entry name" value="SNase_OB-fold_sf"/>
</dbReference>
<dbReference type="RefSeq" id="WP_028751128.1">
    <property type="nucleotide sequence ID" value="NZ_JACIIG010000003.1"/>
</dbReference>
<keyword evidence="2" id="KW-0540">Nuclease</keyword>
<dbReference type="GO" id="GO:0004519">
    <property type="term" value="F:endonuclease activity"/>
    <property type="evidence" value="ECO:0007669"/>
    <property type="project" value="UniProtKB-KW"/>
</dbReference>
<evidence type="ECO:0000256" key="1">
    <source>
        <dbReference type="SAM" id="MobiDB-lite"/>
    </source>
</evidence>
<protein>
    <submittedName>
        <fullName evidence="2">Endonuclease YncB(Thermonuclease family)</fullName>
    </submittedName>
</protein>
<reference evidence="2 3" key="1">
    <citation type="submission" date="2020-08" db="EMBL/GenBank/DDBJ databases">
        <title>Genomic Encyclopedia of Type Strains, Phase IV (KMG-V): Genome sequencing to study the core and pangenomes of soil and plant-associated prokaryotes.</title>
        <authorList>
            <person name="Whitman W."/>
        </authorList>
    </citation>
    <scope>NUCLEOTIDE SEQUENCE [LARGE SCALE GENOMIC DNA]</scope>
    <source>
        <strain evidence="2 3">SEMIA 492</strain>
    </source>
</reference>
<keyword evidence="2" id="KW-0255">Endonuclease</keyword>
<comment type="caution">
    <text evidence="2">The sequence shown here is derived from an EMBL/GenBank/DDBJ whole genome shotgun (WGS) entry which is preliminary data.</text>
</comment>
<dbReference type="GeneID" id="32529467"/>
<keyword evidence="3" id="KW-1185">Reference proteome</keyword>
<evidence type="ECO:0000313" key="3">
    <source>
        <dbReference type="Proteomes" id="UP000543836"/>
    </source>
</evidence>
<keyword evidence="2" id="KW-0378">Hydrolase</keyword>
<feature type="region of interest" description="Disordered" evidence="1">
    <location>
        <begin position="145"/>
        <end position="226"/>
    </location>
</feature>
<feature type="compositionally biased region" description="Polar residues" evidence="1">
    <location>
        <begin position="97"/>
        <end position="108"/>
    </location>
</feature>
<dbReference type="Gene3D" id="2.40.50.90">
    <property type="match status" value="1"/>
</dbReference>
<evidence type="ECO:0000313" key="2">
    <source>
        <dbReference type="EMBL" id="MBB4567400.1"/>
    </source>
</evidence>
<dbReference type="AlphaFoldDB" id="A0A7W6ZSH8"/>
<feature type="compositionally biased region" description="Polar residues" evidence="1">
    <location>
        <begin position="208"/>
        <end position="218"/>
    </location>
</feature>
<sequence length="370" mass="38512">MRRDFWLASLAGVVLGSWLTLVAVQVEEHGSGLANGAAAESPPAGSAPTLVETATAAVPAKATSVQQPTDTTKQKAMLAAETKPNDKASVQPAAVAEQTTPAATPTSTLEGTAKALVATTADQIGKDQSAAGVQPAILPESKASTELAQQNATAANPGETQVAQAMPTESAPSDETNAYQTPASQMPADQVDRQQAAAARRTSPDEPASQQAAPNSDQKPSEQAKPVELVRPLSDRAGILTIGRRSVQLPGIIPTDVDRMCTGPNGKSWPCGAAARTAFRMYLRGRTIDCDLPNPTWQGTVTGACRYVRVDLSEWLVRFGWAEPEAGSPLVALAEQAKQQKRGIYGDDPRAGGKSTLGPAPAKENPLNPI</sequence>
<organism evidence="2 3">
    <name type="scientific">Rhizobium leucaenae</name>
    <dbReference type="NCBI Taxonomy" id="29450"/>
    <lineage>
        <taxon>Bacteria</taxon>
        <taxon>Pseudomonadati</taxon>
        <taxon>Pseudomonadota</taxon>
        <taxon>Alphaproteobacteria</taxon>
        <taxon>Hyphomicrobiales</taxon>
        <taxon>Rhizobiaceae</taxon>
        <taxon>Rhizobium/Agrobacterium group</taxon>
        <taxon>Rhizobium</taxon>
    </lineage>
</organism>
<feature type="region of interest" description="Disordered" evidence="1">
    <location>
        <begin position="341"/>
        <end position="370"/>
    </location>
</feature>
<dbReference type="EMBL" id="JACIIG010000003">
    <property type="protein sequence ID" value="MBB4567400.1"/>
    <property type="molecule type" value="Genomic_DNA"/>
</dbReference>
<feature type="compositionally biased region" description="Polar residues" evidence="1">
    <location>
        <begin position="145"/>
        <end position="163"/>
    </location>
</feature>
<proteinExistence type="predicted"/>
<dbReference type="Proteomes" id="UP000543836">
    <property type="component" value="Unassembled WGS sequence"/>
</dbReference>
<name>A0A7W6ZSH8_9HYPH</name>
<feature type="compositionally biased region" description="Polar residues" evidence="1">
    <location>
        <begin position="170"/>
        <end position="184"/>
    </location>
</feature>
<dbReference type="SUPFAM" id="SSF50199">
    <property type="entry name" value="Staphylococcal nuclease"/>
    <property type="match status" value="1"/>
</dbReference>
<gene>
    <name evidence="2" type="ORF">GGE60_001503</name>
</gene>
<accession>A0A7W6ZSH8</accession>